<keyword evidence="2" id="KW-0677">Repeat</keyword>
<dbReference type="Proteomes" id="UP000187209">
    <property type="component" value="Unassembled WGS sequence"/>
</dbReference>
<feature type="region of interest" description="Disordered" evidence="3">
    <location>
        <begin position="1"/>
        <end position="35"/>
    </location>
</feature>
<proteinExistence type="predicted"/>
<keyword evidence="5" id="KW-1185">Reference proteome</keyword>
<evidence type="ECO:0000313" key="5">
    <source>
        <dbReference type="Proteomes" id="UP000187209"/>
    </source>
</evidence>
<dbReference type="InterPro" id="IPR015915">
    <property type="entry name" value="Kelch-typ_b-propeller"/>
</dbReference>
<dbReference type="OrthoDB" id="321351at2759"/>
<name>A0A1R2BPP2_9CILI</name>
<dbReference type="PANTHER" id="PTHR24412">
    <property type="entry name" value="KELCH PROTEIN"/>
    <property type="match status" value="1"/>
</dbReference>
<evidence type="ECO:0000256" key="3">
    <source>
        <dbReference type="SAM" id="MobiDB-lite"/>
    </source>
</evidence>
<accession>A0A1R2BPP2</accession>
<dbReference type="AlphaFoldDB" id="A0A1R2BPP2"/>
<organism evidence="4 5">
    <name type="scientific">Stentor coeruleus</name>
    <dbReference type="NCBI Taxonomy" id="5963"/>
    <lineage>
        <taxon>Eukaryota</taxon>
        <taxon>Sar</taxon>
        <taxon>Alveolata</taxon>
        <taxon>Ciliophora</taxon>
        <taxon>Postciliodesmatophora</taxon>
        <taxon>Heterotrichea</taxon>
        <taxon>Heterotrichida</taxon>
        <taxon>Stentoridae</taxon>
        <taxon>Stentor</taxon>
    </lineage>
</organism>
<keyword evidence="1" id="KW-0880">Kelch repeat</keyword>
<comment type="caution">
    <text evidence="4">The sequence shown here is derived from an EMBL/GenBank/DDBJ whole genome shotgun (WGS) entry which is preliminary data.</text>
</comment>
<evidence type="ECO:0000256" key="2">
    <source>
        <dbReference type="ARBA" id="ARBA00022737"/>
    </source>
</evidence>
<gene>
    <name evidence="4" type="ORF">SteCoe_21451</name>
</gene>
<evidence type="ECO:0000256" key="1">
    <source>
        <dbReference type="ARBA" id="ARBA00022441"/>
    </source>
</evidence>
<evidence type="ECO:0008006" key="6">
    <source>
        <dbReference type="Google" id="ProtNLM"/>
    </source>
</evidence>
<evidence type="ECO:0000313" key="4">
    <source>
        <dbReference type="EMBL" id="OMJ78686.1"/>
    </source>
</evidence>
<protein>
    <recommendedName>
        <fullName evidence="6">Kelch motif family protein</fullName>
    </recommendedName>
</protein>
<dbReference type="PANTHER" id="PTHR24412:SF489">
    <property type="entry name" value="RING FINGER DOMAIN AND KELCH REPEAT-CONTAINING PROTEIN DDB_G0271372"/>
    <property type="match status" value="1"/>
</dbReference>
<reference evidence="4 5" key="1">
    <citation type="submission" date="2016-11" db="EMBL/GenBank/DDBJ databases">
        <title>The macronuclear genome of Stentor coeruleus: a giant cell with tiny introns.</title>
        <authorList>
            <person name="Slabodnick M."/>
            <person name="Ruby J.G."/>
            <person name="Reiff S.B."/>
            <person name="Swart E.C."/>
            <person name="Gosai S."/>
            <person name="Prabakaran S."/>
            <person name="Witkowska E."/>
            <person name="Larue G.E."/>
            <person name="Fisher S."/>
            <person name="Freeman R.M."/>
            <person name="Gunawardena J."/>
            <person name="Chu W."/>
            <person name="Stover N.A."/>
            <person name="Gregory B.D."/>
            <person name="Nowacki M."/>
            <person name="Derisi J."/>
            <person name="Roy S.W."/>
            <person name="Marshall W.F."/>
            <person name="Sood P."/>
        </authorList>
    </citation>
    <scope>NUCLEOTIDE SEQUENCE [LARGE SCALE GENOMIC DNA]</scope>
    <source>
        <strain evidence="4">WM001</strain>
    </source>
</reference>
<dbReference type="Gene3D" id="2.120.10.80">
    <property type="entry name" value="Kelch-type beta propeller"/>
    <property type="match status" value="2"/>
</dbReference>
<dbReference type="SUPFAM" id="SSF117281">
    <property type="entry name" value="Kelch motif"/>
    <property type="match status" value="2"/>
</dbReference>
<dbReference type="EMBL" id="MPUH01000509">
    <property type="protein sequence ID" value="OMJ78686.1"/>
    <property type="molecule type" value="Genomic_DNA"/>
</dbReference>
<sequence>MGNCIKAKPKKGASETGNIPPPAENSQPVVAAPSQPQAEPHLATDFLFKVEPDQAKIYLYSLKHSSAFTLPVSVPFKFHRACSICYLGNHIFMVAGGYEAEDELSKDVMIFDINKLSGYRTEDMPISCVSTTLIYYKNKNCVFLVGGLQTKLNDSNIEEFYDYKGSDFCCYYIETNKWELLENCPKQLCLPTCYLRDDMIFVCGGFSSVQDESKFIKRNTVYIYNIPQKKWDQANFDHPIATIGSIALNCSGKTLVLGGLAEYNIFSTKVFTILESTANNVRDFNIPNMIVLSPGFQSSSKIFFLAEPDLLLTYDIKSSTIAHESLHSLHPPTSEFFANKIGNNPRAAGIYVYMAECSHKSLRDFNVISKESSIHSLKNIQFRDSGVLVLNDGKVFFAGGVGTSTSKAANLCFIYDTLTEEEKEAPALPSPLRGLRLVEQSGIIYAVAGFDDEGPEVLGYCYIINTHEWRKLNNMMHSTRYPCCFVLKNSLYAIGGEEVDEDGVENVTNYVQVMDFESKVWTSKVVTYPYNGKSMGSLQTANDMVLIFGGEDNEGNALNECFLFDGETFVKKSNLPDNSSTYTFESPGLVYNSVGYIYSTAGVLFQVNLTTFEWSETEVEQEFTNN</sequence>